<feature type="domain" description="Beta-lactamase-related" evidence="2">
    <location>
        <begin position="43"/>
        <end position="373"/>
    </location>
</feature>
<dbReference type="PANTHER" id="PTHR43283">
    <property type="entry name" value="BETA-LACTAMASE-RELATED"/>
    <property type="match status" value="1"/>
</dbReference>
<evidence type="ECO:0000256" key="1">
    <source>
        <dbReference type="SAM" id="SignalP"/>
    </source>
</evidence>
<dbReference type="InterPro" id="IPR050789">
    <property type="entry name" value="Diverse_Enzym_Activities"/>
</dbReference>
<dbReference type="RefSeq" id="WP_102768845.1">
    <property type="nucleotide sequence ID" value="NZ_POSP01000003.1"/>
</dbReference>
<evidence type="ECO:0000313" key="3">
    <source>
        <dbReference type="EMBL" id="PND38928.1"/>
    </source>
</evidence>
<gene>
    <name evidence="3" type="ORF">C1O66_16275</name>
</gene>
<dbReference type="SUPFAM" id="SSF56601">
    <property type="entry name" value="beta-lactamase/transpeptidase-like"/>
    <property type="match status" value="1"/>
</dbReference>
<comment type="caution">
    <text evidence="3">The sequence shown here is derived from an EMBL/GenBank/DDBJ whole genome shotgun (WGS) entry which is preliminary data.</text>
</comment>
<dbReference type="EMBL" id="POSP01000003">
    <property type="protein sequence ID" value="PND38928.1"/>
    <property type="molecule type" value="Genomic_DNA"/>
</dbReference>
<feature type="signal peptide" evidence="1">
    <location>
        <begin position="1"/>
        <end position="29"/>
    </location>
</feature>
<keyword evidence="3" id="KW-0378">Hydrolase</keyword>
<evidence type="ECO:0000313" key="4">
    <source>
        <dbReference type="Proteomes" id="UP000235916"/>
    </source>
</evidence>
<dbReference type="OrthoDB" id="9801061at2"/>
<evidence type="ECO:0000259" key="2">
    <source>
        <dbReference type="Pfam" id="PF00144"/>
    </source>
</evidence>
<dbReference type="GO" id="GO:0016787">
    <property type="term" value="F:hydrolase activity"/>
    <property type="evidence" value="ECO:0007669"/>
    <property type="project" value="UniProtKB-KW"/>
</dbReference>
<sequence length="403" mass="43806">MPTLTPCAWPRRAATLLLLAFALSGCVQTPVISPQPSVHAQSLDDTVRLAMAATGTRGLALAVVDDGQLVFTKAYGVRNASGDPLQEDTVMYGASLTKAAFGYLVMQLVEEGKLGLDVPMANYLPQPLPSYASPDIVRRYSAFAGLARDERWRRLTARMLLTHSSGFANFYFLEPDQQLRIHFEPGSRYAYSGDGLILLQFVLEQGLGLDVGAEMNRRIFAPNGMSRSSLIWRPDFRPNLADGFTLDGLPEPHDERSRVRVSGSMDTSIADMGLLAASYVRGDGLSAAARAELTRPQLPITTRSQFPSLQPTLATTAFPSLGAGLGVIAFTGPQGAGFFKGGHNDSTANMWVCIEAKKRCLVMLSNDVRAEPAFPALVRSILGETGLPWTWEYGDMKFWSPEP</sequence>
<organism evidence="3 4">
    <name type="scientific">Kinneretia aquatilis</name>
    <dbReference type="NCBI Taxonomy" id="2070761"/>
    <lineage>
        <taxon>Bacteria</taxon>
        <taxon>Pseudomonadati</taxon>
        <taxon>Pseudomonadota</taxon>
        <taxon>Betaproteobacteria</taxon>
        <taxon>Burkholderiales</taxon>
        <taxon>Sphaerotilaceae</taxon>
        <taxon>Roseateles</taxon>
    </lineage>
</organism>
<dbReference type="InterPro" id="IPR012338">
    <property type="entry name" value="Beta-lactam/transpept-like"/>
</dbReference>
<dbReference type="Proteomes" id="UP000235916">
    <property type="component" value="Unassembled WGS sequence"/>
</dbReference>
<feature type="chain" id="PRO_5014860495" evidence="1">
    <location>
        <begin position="30"/>
        <end position="403"/>
    </location>
</feature>
<keyword evidence="1" id="KW-0732">Signal</keyword>
<keyword evidence="4" id="KW-1185">Reference proteome</keyword>
<protein>
    <submittedName>
        <fullName evidence="3">Serine hydrolase</fullName>
    </submittedName>
</protein>
<name>A0A2N8KZN4_9BURK</name>
<dbReference type="AlphaFoldDB" id="A0A2N8KZN4"/>
<dbReference type="Gene3D" id="3.40.710.10">
    <property type="entry name" value="DD-peptidase/beta-lactamase superfamily"/>
    <property type="match status" value="1"/>
</dbReference>
<dbReference type="PANTHER" id="PTHR43283:SF18">
    <property type="match status" value="1"/>
</dbReference>
<dbReference type="Pfam" id="PF00144">
    <property type="entry name" value="Beta-lactamase"/>
    <property type="match status" value="1"/>
</dbReference>
<proteinExistence type="predicted"/>
<dbReference type="InterPro" id="IPR001466">
    <property type="entry name" value="Beta-lactam-related"/>
</dbReference>
<accession>A0A2N8KZN4</accession>
<reference evidence="3 4" key="1">
    <citation type="submission" date="2018-01" db="EMBL/GenBank/DDBJ databases">
        <title>Draft genome sequence of Paucibacter aquatile CR182 isolated from freshwater of the Nakdong River.</title>
        <authorList>
            <person name="Choi A."/>
            <person name="Chung E.J."/>
        </authorList>
    </citation>
    <scope>NUCLEOTIDE SEQUENCE [LARGE SCALE GENOMIC DNA]</scope>
    <source>
        <strain evidence="3 4">CR182</strain>
    </source>
</reference>